<dbReference type="PANTHER" id="PTHR43544">
    <property type="entry name" value="SHORT-CHAIN DEHYDROGENASE/REDUCTASE"/>
    <property type="match status" value="1"/>
</dbReference>
<dbReference type="CDD" id="cd05325">
    <property type="entry name" value="carb_red_sniffer_like_SDR_c"/>
    <property type="match status" value="1"/>
</dbReference>
<dbReference type="PRINTS" id="PR00080">
    <property type="entry name" value="SDRFAMILY"/>
</dbReference>
<organism evidence="5 6">
    <name type="scientific">Botryobasidium botryosum (strain FD-172 SS1)</name>
    <dbReference type="NCBI Taxonomy" id="930990"/>
    <lineage>
        <taxon>Eukaryota</taxon>
        <taxon>Fungi</taxon>
        <taxon>Dikarya</taxon>
        <taxon>Basidiomycota</taxon>
        <taxon>Agaricomycotina</taxon>
        <taxon>Agaricomycetes</taxon>
        <taxon>Cantharellales</taxon>
        <taxon>Botryobasidiaceae</taxon>
        <taxon>Botryobasidium</taxon>
    </lineage>
</organism>
<comment type="similarity">
    <text evidence="1 4">Belongs to the short-chain dehydrogenases/reductases (SDR) family.</text>
</comment>
<dbReference type="InterPro" id="IPR036291">
    <property type="entry name" value="NAD(P)-bd_dom_sf"/>
</dbReference>
<evidence type="ECO:0000256" key="4">
    <source>
        <dbReference type="RuleBase" id="RU000363"/>
    </source>
</evidence>
<keyword evidence="3" id="KW-0560">Oxidoreductase</keyword>
<name>A0A067ML95_BOTB1</name>
<sequence>MPESQDTATTWLLTGASRGLGLEFTRQLLRSPNNTVFATCRSPPTATRLKEVVESSEVKGTVHVIQLDQDREESVLEAAQKVGEILGDTGRIDYLLNNAGVDHSKGDTPSTLKRDGFISTMASNVLGAALVTQAFIPYVLRGEEGARRLVLNMTSGLGSLTLVHEARLTTYSISKAAVNMLTRHQAHEYPSVIFLTVDPGWVKTDMGGPHALLEPEFAIGSVLKVLVNAEKKDSGSYLANDGAKIPW</sequence>
<reference evidence="6" key="1">
    <citation type="journal article" date="2014" name="Proc. Natl. Acad. Sci. U.S.A.">
        <title>Extensive sampling of basidiomycete genomes demonstrates inadequacy of the white-rot/brown-rot paradigm for wood decay fungi.</title>
        <authorList>
            <person name="Riley R."/>
            <person name="Salamov A.A."/>
            <person name="Brown D.W."/>
            <person name="Nagy L.G."/>
            <person name="Floudas D."/>
            <person name="Held B.W."/>
            <person name="Levasseur A."/>
            <person name="Lombard V."/>
            <person name="Morin E."/>
            <person name="Otillar R."/>
            <person name="Lindquist E.A."/>
            <person name="Sun H."/>
            <person name="LaButti K.M."/>
            <person name="Schmutz J."/>
            <person name="Jabbour D."/>
            <person name="Luo H."/>
            <person name="Baker S.E."/>
            <person name="Pisabarro A.G."/>
            <person name="Walton J.D."/>
            <person name="Blanchette R.A."/>
            <person name="Henrissat B."/>
            <person name="Martin F."/>
            <person name="Cullen D."/>
            <person name="Hibbett D.S."/>
            <person name="Grigoriev I.V."/>
        </authorList>
    </citation>
    <scope>NUCLEOTIDE SEQUENCE [LARGE SCALE GENOMIC DNA]</scope>
    <source>
        <strain evidence="6">FD-172 SS1</strain>
    </source>
</reference>
<dbReference type="OrthoDB" id="9876299at2759"/>
<dbReference type="EMBL" id="KL198049">
    <property type="protein sequence ID" value="KDQ12667.1"/>
    <property type="molecule type" value="Genomic_DNA"/>
</dbReference>
<evidence type="ECO:0000313" key="5">
    <source>
        <dbReference type="EMBL" id="KDQ12667.1"/>
    </source>
</evidence>
<dbReference type="PRINTS" id="PR00081">
    <property type="entry name" value="GDHRDH"/>
</dbReference>
<dbReference type="GO" id="GO:0005737">
    <property type="term" value="C:cytoplasm"/>
    <property type="evidence" value="ECO:0007669"/>
    <property type="project" value="TreeGrafter"/>
</dbReference>
<evidence type="ECO:0000313" key="6">
    <source>
        <dbReference type="Proteomes" id="UP000027195"/>
    </source>
</evidence>
<dbReference type="Pfam" id="PF00106">
    <property type="entry name" value="adh_short"/>
    <property type="match status" value="1"/>
</dbReference>
<evidence type="ECO:0000256" key="2">
    <source>
        <dbReference type="ARBA" id="ARBA00022857"/>
    </source>
</evidence>
<dbReference type="Gene3D" id="3.40.50.720">
    <property type="entry name" value="NAD(P)-binding Rossmann-like Domain"/>
    <property type="match status" value="1"/>
</dbReference>
<keyword evidence="6" id="KW-1185">Reference proteome</keyword>
<dbReference type="InterPro" id="IPR051468">
    <property type="entry name" value="Fungal_SecMetab_SDRs"/>
</dbReference>
<dbReference type="Proteomes" id="UP000027195">
    <property type="component" value="Unassembled WGS sequence"/>
</dbReference>
<dbReference type="GO" id="GO:0016491">
    <property type="term" value="F:oxidoreductase activity"/>
    <property type="evidence" value="ECO:0007669"/>
    <property type="project" value="UniProtKB-KW"/>
</dbReference>
<gene>
    <name evidence="5" type="ORF">BOTBODRAFT_34368</name>
</gene>
<evidence type="ECO:0000256" key="3">
    <source>
        <dbReference type="ARBA" id="ARBA00023002"/>
    </source>
</evidence>
<proteinExistence type="inferred from homology"/>
<keyword evidence="2" id="KW-0521">NADP</keyword>
<dbReference type="SUPFAM" id="SSF51735">
    <property type="entry name" value="NAD(P)-binding Rossmann-fold domains"/>
    <property type="match status" value="1"/>
</dbReference>
<dbReference type="PANTHER" id="PTHR43544:SF7">
    <property type="entry name" value="NADB-LER2"/>
    <property type="match status" value="1"/>
</dbReference>
<dbReference type="InParanoid" id="A0A067ML95"/>
<accession>A0A067ML95</accession>
<dbReference type="HOGENOM" id="CLU_010194_9_1_1"/>
<evidence type="ECO:0000256" key="1">
    <source>
        <dbReference type="ARBA" id="ARBA00006484"/>
    </source>
</evidence>
<dbReference type="AlphaFoldDB" id="A0A067ML95"/>
<protein>
    <submittedName>
        <fullName evidence="5">Uncharacterized protein</fullName>
    </submittedName>
</protein>
<dbReference type="InterPro" id="IPR002347">
    <property type="entry name" value="SDR_fam"/>
</dbReference>